<dbReference type="Proteomes" id="UP001439008">
    <property type="component" value="Unassembled WGS sequence"/>
</dbReference>
<dbReference type="Pfam" id="PF00443">
    <property type="entry name" value="UCH"/>
    <property type="match status" value="1"/>
</dbReference>
<dbReference type="InterPro" id="IPR038765">
    <property type="entry name" value="Papain-like_cys_pep_sf"/>
</dbReference>
<keyword evidence="1" id="KW-1133">Transmembrane helix</keyword>
<dbReference type="PANTHER" id="PTHR21646">
    <property type="entry name" value="UBIQUITIN CARBOXYL-TERMINAL HYDROLASE"/>
    <property type="match status" value="1"/>
</dbReference>
<reference evidence="3 4" key="1">
    <citation type="journal article" date="2024" name="BMC Biol.">
        <title>Comparative genomics of Ascetosporea gives new insight into the evolutionary basis for animal parasitism in Rhizaria.</title>
        <authorList>
            <person name="Hiltunen Thoren M."/>
            <person name="Onut-Brannstrom I."/>
            <person name="Alfjorden A."/>
            <person name="Peckova H."/>
            <person name="Swords F."/>
            <person name="Hooper C."/>
            <person name="Holzer A.S."/>
            <person name="Bass D."/>
            <person name="Burki F."/>
        </authorList>
    </citation>
    <scope>NUCLEOTIDE SEQUENCE [LARGE SCALE GENOMIC DNA]</scope>
    <source>
        <strain evidence="3">20-A016</strain>
    </source>
</reference>
<feature type="transmembrane region" description="Helical" evidence="1">
    <location>
        <begin position="6"/>
        <end position="26"/>
    </location>
</feature>
<sequence length="347" mass="40000">MQTALYFLSGFLGVLILLVICACCVLRNQSRKLERGISFITYHAPITVKHIDEKIYRVNGLRNIKCSCYINSVIQALGPIYPFYVELQKLGSQEDNVLGKLANFLSNFWSETEISEDTIDFETEDLIDEIRRAYNFKEDQQEDCNDFINKILTTLSTCEKDSYRKLFMLSTNCECGATSKDFQGLTIIMPGYPLIADENSLEEDENSLEEDENLLPKPLLPEYLLQDGINHALASECSCGRYIISEKPKILMIRVGKDFSNERKLEFPLMLDLSTHSVPIEPIQYKLKSYINYCTESRGESGHYFTFFKTDESWIKVSDNDVKTVKYEYEEISSKLVQTIFYSLVEQ</sequence>
<keyword evidence="1" id="KW-0472">Membrane</keyword>
<comment type="caution">
    <text evidence="3">The sequence shown here is derived from an EMBL/GenBank/DDBJ whole genome shotgun (WGS) entry which is preliminary data.</text>
</comment>
<evidence type="ECO:0000259" key="2">
    <source>
        <dbReference type="PROSITE" id="PS50235"/>
    </source>
</evidence>
<dbReference type="CDD" id="cd02257">
    <property type="entry name" value="Peptidase_C19"/>
    <property type="match status" value="1"/>
</dbReference>
<dbReference type="PROSITE" id="PS50235">
    <property type="entry name" value="USP_3"/>
    <property type="match status" value="1"/>
</dbReference>
<proteinExistence type="predicted"/>
<gene>
    <name evidence="3" type="primary">USP38</name>
    <name evidence="3" type="ORF">MHBO_002852</name>
</gene>
<dbReference type="Gene3D" id="3.90.70.10">
    <property type="entry name" value="Cysteine proteinases"/>
    <property type="match status" value="1"/>
</dbReference>
<protein>
    <submittedName>
        <fullName evidence="3">Ubiquitin carboxyl-terminal hydrolase 38</fullName>
        <ecNumber evidence="3">3.4.19.12</ecNumber>
    </submittedName>
</protein>
<keyword evidence="3" id="KW-0378">Hydrolase</keyword>
<organism evidence="3 4">
    <name type="scientific">Bonamia ostreae</name>
    <dbReference type="NCBI Taxonomy" id="126728"/>
    <lineage>
        <taxon>Eukaryota</taxon>
        <taxon>Sar</taxon>
        <taxon>Rhizaria</taxon>
        <taxon>Endomyxa</taxon>
        <taxon>Ascetosporea</taxon>
        <taxon>Haplosporida</taxon>
        <taxon>Bonamia</taxon>
    </lineage>
</organism>
<dbReference type="InterPro" id="IPR028889">
    <property type="entry name" value="USP"/>
</dbReference>
<keyword evidence="4" id="KW-1185">Reference proteome</keyword>
<evidence type="ECO:0000313" key="3">
    <source>
        <dbReference type="EMBL" id="MES1921306.1"/>
    </source>
</evidence>
<name>A0ABV2ANR1_9EUKA</name>
<evidence type="ECO:0000256" key="1">
    <source>
        <dbReference type="SAM" id="Phobius"/>
    </source>
</evidence>
<feature type="domain" description="USP" evidence="2">
    <location>
        <begin position="59"/>
        <end position="345"/>
    </location>
</feature>
<dbReference type="GO" id="GO:0004843">
    <property type="term" value="F:cysteine-type deubiquitinase activity"/>
    <property type="evidence" value="ECO:0007669"/>
    <property type="project" value="UniProtKB-EC"/>
</dbReference>
<accession>A0ABV2ANR1</accession>
<evidence type="ECO:0000313" key="4">
    <source>
        <dbReference type="Proteomes" id="UP001439008"/>
    </source>
</evidence>
<dbReference type="EMBL" id="JBDODL010001230">
    <property type="protein sequence ID" value="MES1921306.1"/>
    <property type="molecule type" value="Genomic_DNA"/>
</dbReference>
<dbReference type="EC" id="3.4.19.12" evidence="3"/>
<dbReference type="InterPro" id="IPR001394">
    <property type="entry name" value="Peptidase_C19_UCH"/>
</dbReference>
<keyword evidence="1" id="KW-0812">Transmembrane</keyword>
<dbReference type="InterPro" id="IPR050185">
    <property type="entry name" value="Ub_carboxyl-term_hydrolase"/>
</dbReference>
<dbReference type="SUPFAM" id="SSF54001">
    <property type="entry name" value="Cysteine proteinases"/>
    <property type="match status" value="1"/>
</dbReference>